<keyword evidence="1" id="KW-1133">Transmembrane helix</keyword>
<organism evidence="3 4">
    <name type="scientific">Lottia gigantea</name>
    <name type="common">Giant owl limpet</name>
    <dbReference type="NCBI Taxonomy" id="225164"/>
    <lineage>
        <taxon>Eukaryota</taxon>
        <taxon>Metazoa</taxon>
        <taxon>Spiralia</taxon>
        <taxon>Lophotrochozoa</taxon>
        <taxon>Mollusca</taxon>
        <taxon>Gastropoda</taxon>
        <taxon>Patellogastropoda</taxon>
        <taxon>Lottioidea</taxon>
        <taxon>Lottiidae</taxon>
        <taxon>Lottia</taxon>
    </lineage>
</organism>
<sequence>FNGAASQSFIVQHSTDDKTWVNSSTIPDGTNNGRVDYCIEGLEPDTSYYIRVIASNKYGESKIGRLSQSELPKTAPRRDGGNGCDVCDDRFGAGIGTGLGIAVAIHAVVVIGVFQYKYRQGKRKEPDQTYDIVTPRSTADGQTYQELNTVHNTVTPQASDAAQYYNLRAGQTTTDLDDTRPYANL</sequence>
<dbReference type="PROSITE" id="PS50853">
    <property type="entry name" value="FN3"/>
    <property type="match status" value="1"/>
</dbReference>
<dbReference type="InterPro" id="IPR003961">
    <property type="entry name" value="FN3_dom"/>
</dbReference>
<dbReference type="RefSeq" id="XP_009051213.1">
    <property type="nucleotide sequence ID" value="XM_009052965.1"/>
</dbReference>
<feature type="domain" description="Fibronectin type-III" evidence="2">
    <location>
        <begin position="1"/>
        <end position="77"/>
    </location>
</feature>
<keyword evidence="1" id="KW-0812">Transmembrane</keyword>
<feature type="transmembrane region" description="Helical" evidence="1">
    <location>
        <begin position="91"/>
        <end position="114"/>
    </location>
</feature>
<dbReference type="GeneID" id="20250958"/>
<dbReference type="OrthoDB" id="6161934at2759"/>
<dbReference type="HOGENOM" id="CLU_125787_0_0_1"/>
<evidence type="ECO:0000313" key="4">
    <source>
        <dbReference type="Proteomes" id="UP000030746"/>
    </source>
</evidence>
<evidence type="ECO:0000256" key="1">
    <source>
        <dbReference type="SAM" id="Phobius"/>
    </source>
</evidence>
<dbReference type="InterPro" id="IPR013783">
    <property type="entry name" value="Ig-like_fold"/>
</dbReference>
<dbReference type="SUPFAM" id="SSF49265">
    <property type="entry name" value="Fibronectin type III"/>
    <property type="match status" value="1"/>
</dbReference>
<reference evidence="3 4" key="1">
    <citation type="journal article" date="2013" name="Nature">
        <title>Insights into bilaterian evolution from three spiralian genomes.</title>
        <authorList>
            <person name="Simakov O."/>
            <person name="Marletaz F."/>
            <person name="Cho S.J."/>
            <person name="Edsinger-Gonzales E."/>
            <person name="Havlak P."/>
            <person name="Hellsten U."/>
            <person name="Kuo D.H."/>
            <person name="Larsson T."/>
            <person name="Lv J."/>
            <person name="Arendt D."/>
            <person name="Savage R."/>
            <person name="Osoegawa K."/>
            <person name="de Jong P."/>
            <person name="Grimwood J."/>
            <person name="Chapman J.A."/>
            <person name="Shapiro H."/>
            <person name="Aerts A."/>
            <person name="Otillar R.P."/>
            <person name="Terry A.Y."/>
            <person name="Boore J.L."/>
            <person name="Grigoriev I.V."/>
            <person name="Lindberg D.R."/>
            <person name="Seaver E.C."/>
            <person name="Weisblat D.A."/>
            <person name="Putnam N.H."/>
            <person name="Rokhsar D.S."/>
        </authorList>
    </citation>
    <scope>NUCLEOTIDE SEQUENCE [LARGE SCALE GENOMIC DNA]</scope>
</reference>
<protein>
    <recommendedName>
        <fullName evidence="2">Fibronectin type-III domain-containing protein</fullName>
    </recommendedName>
</protein>
<gene>
    <name evidence="3" type="ORF">LOTGIDRAFT_239093</name>
</gene>
<dbReference type="Proteomes" id="UP000030746">
    <property type="component" value="Unassembled WGS sequence"/>
</dbReference>
<dbReference type="CTD" id="20250958"/>
<dbReference type="Gene3D" id="2.60.40.10">
    <property type="entry name" value="Immunoglobulins"/>
    <property type="match status" value="1"/>
</dbReference>
<evidence type="ECO:0000313" key="3">
    <source>
        <dbReference type="EMBL" id="ESO98103.1"/>
    </source>
</evidence>
<keyword evidence="4" id="KW-1185">Reference proteome</keyword>
<feature type="non-terminal residue" evidence="3">
    <location>
        <position position="1"/>
    </location>
</feature>
<dbReference type="KEGG" id="lgi:LOTGIDRAFT_239093"/>
<dbReference type="CDD" id="cd00063">
    <property type="entry name" value="FN3"/>
    <property type="match status" value="1"/>
</dbReference>
<accession>V4A2K9</accession>
<dbReference type="EMBL" id="KB201276">
    <property type="protein sequence ID" value="ESO98103.1"/>
    <property type="molecule type" value="Genomic_DNA"/>
</dbReference>
<proteinExistence type="predicted"/>
<dbReference type="InterPro" id="IPR036116">
    <property type="entry name" value="FN3_sf"/>
</dbReference>
<evidence type="ECO:0000259" key="2">
    <source>
        <dbReference type="PROSITE" id="PS50853"/>
    </source>
</evidence>
<dbReference type="AlphaFoldDB" id="V4A2K9"/>
<keyword evidence="1" id="KW-0472">Membrane</keyword>
<name>V4A2K9_LOTGI</name>